<keyword evidence="2" id="KW-1185">Reference proteome</keyword>
<dbReference type="RefSeq" id="WP_307507362.1">
    <property type="nucleotide sequence ID" value="NZ_BAAACE010000019.1"/>
</dbReference>
<dbReference type="Proteomes" id="UP001232584">
    <property type="component" value="Unassembled WGS sequence"/>
</dbReference>
<gene>
    <name evidence="1" type="ORF">QOZ92_002086</name>
</gene>
<protein>
    <submittedName>
        <fullName evidence="1">Uncharacterized protein</fullName>
    </submittedName>
</protein>
<name>A0ABU0N1D1_9FIRM</name>
<dbReference type="EMBL" id="JAUSWG010000008">
    <property type="protein sequence ID" value="MDQ0556968.1"/>
    <property type="molecule type" value="Genomic_DNA"/>
</dbReference>
<evidence type="ECO:0000313" key="1">
    <source>
        <dbReference type="EMBL" id="MDQ0556968.1"/>
    </source>
</evidence>
<comment type="caution">
    <text evidence="1">The sequence shown here is derived from an EMBL/GenBank/DDBJ whole genome shotgun (WGS) entry which is preliminary data.</text>
</comment>
<reference evidence="1 2" key="1">
    <citation type="submission" date="2023-07" db="EMBL/GenBank/DDBJ databases">
        <title>Genomic Encyclopedia of Type Strains, Phase IV (KMG-IV): sequencing the most valuable type-strain genomes for metagenomic binning, comparative biology and taxonomic classification.</title>
        <authorList>
            <person name="Goeker M."/>
        </authorList>
    </citation>
    <scope>NUCLEOTIDE SEQUENCE [LARGE SCALE GENOMIC DNA]</scope>
    <source>
        <strain evidence="1 2">DSM 15049</strain>
    </source>
</reference>
<accession>A0ABU0N1D1</accession>
<organism evidence="1 2">
    <name type="scientific">Paraclostridium ghonii</name>
    <dbReference type="NCBI Taxonomy" id="29358"/>
    <lineage>
        <taxon>Bacteria</taxon>
        <taxon>Bacillati</taxon>
        <taxon>Bacillota</taxon>
        <taxon>Clostridia</taxon>
        <taxon>Peptostreptococcales</taxon>
        <taxon>Peptostreptococcaceae</taxon>
        <taxon>Paraclostridium</taxon>
    </lineage>
</organism>
<evidence type="ECO:0000313" key="2">
    <source>
        <dbReference type="Proteomes" id="UP001232584"/>
    </source>
</evidence>
<sequence>MSCKCKKECSCKKPCQCNKCNPWQWVKFPNCKDAEKECNKCNPCKCSCENKCEWVKFPNCKDTDRKDIYEFLGKFVYELLEDMDLPCGHPGIKEIIKIVEDGGHLPCGHPGLEEIILRAILENDKSLCKVAQKICGKR</sequence>
<proteinExistence type="predicted"/>